<gene>
    <name evidence="3" type="primary">Icl1e</name>
    <name evidence="3" type="ORF">SPIL2461_LOCUS10744</name>
</gene>
<name>A0A812RJ63_SYMPI</name>
<evidence type="ECO:0000256" key="1">
    <source>
        <dbReference type="ARBA" id="ARBA00022837"/>
    </source>
</evidence>
<keyword evidence="1" id="KW-0106">Calcium</keyword>
<proteinExistence type="predicted"/>
<dbReference type="InterPro" id="IPR011992">
    <property type="entry name" value="EF-hand-dom_pair"/>
</dbReference>
<dbReference type="PROSITE" id="PS00018">
    <property type="entry name" value="EF_HAND_1"/>
    <property type="match status" value="1"/>
</dbReference>
<sequence length="118" mass="13649">EGPGLSEKELRKAEEQFQAYKIEGQGDVHLDRLYELLTSMFYMTIDEAVIKKLVKEITPFSALEKQELLSFLSKYTQYETDYIRKVFHEFDEDGSGELNTNEVQRVLEAIGCSPFRGT</sequence>
<reference evidence="3" key="1">
    <citation type="submission" date="2021-02" db="EMBL/GenBank/DDBJ databases">
        <authorList>
            <person name="Dougan E. K."/>
            <person name="Rhodes N."/>
            <person name="Thang M."/>
            <person name="Chan C."/>
        </authorList>
    </citation>
    <scope>NUCLEOTIDE SEQUENCE</scope>
</reference>
<dbReference type="EMBL" id="CAJNIZ010020480">
    <property type="protein sequence ID" value="CAE7441048.1"/>
    <property type="molecule type" value="Genomic_DNA"/>
</dbReference>
<keyword evidence="4" id="KW-1185">Reference proteome</keyword>
<dbReference type="Pfam" id="PF13405">
    <property type="entry name" value="EF-hand_6"/>
    <property type="match status" value="1"/>
</dbReference>
<organism evidence="3 4">
    <name type="scientific">Symbiodinium pilosum</name>
    <name type="common">Dinoflagellate</name>
    <dbReference type="NCBI Taxonomy" id="2952"/>
    <lineage>
        <taxon>Eukaryota</taxon>
        <taxon>Sar</taxon>
        <taxon>Alveolata</taxon>
        <taxon>Dinophyceae</taxon>
        <taxon>Suessiales</taxon>
        <taxon>Symbiodiniaceae</taxon>
        <taxon>Symbiodinium</taxon>
    </lineage>
</organism>
<protein>
    <submittedName>
        <fullName evidence="3">Icl1e protein</fullName>
    </submittedName>
</protein>
<accession>A0A812RJ63</accession>
<dbReference type="PROSITE" id="PS50222">
    <property type="entry name" value="EF_HAND_2"/>
    <property type="match status" value="1"/>
</dbReference>
<comment type="caution">
    <text evidence="3">The sequence shown here is derived from an EMBL/GenBank/DDBJ whole genome shotgun (WGS) entry which is preliminary data.</text>
</comment>
<dbReference type="InterPro" id="IPR018247">
    <property type="entry name" value="EF_Hand_1_Ca_BS"/>
</dbReference>
<dbReference type="GO" id="GO:0005509">
    <property type="term" value="F:calcium ion binding"/>
    <property type="evidence" value="ECO:0007669"/>
    <property type="project" value="InterPro"/>
</dbReference>
<evidence type="ECO:0000313" key="4">
    <source>
        <dbReference type="Proteomes" id="UP000649617"/>
    </source>
</evidence>
<feature type="domain" description="EF-hand" evidence="2">
    <location>
        <begin position="78"/>
        <end position="113"/>
    </location>
</feature>
<dbReference type="OrthoDB" id="1902587at2759"/>
<evidence type="ECO:0000259" key="2">
    <source>
        <dbReference type="PROSITE" id="PS50222"/>
    </source>
</evidence>
<dbReference type="InterPro" id="IPR002048">
    <property type="entry name" value="EF_hand_dom"/>
</dbReference>
<dbReference type="AlphaFoldDB" id="A0A812RJ63"/>
<dbReference type="SMART" id="SM00054">
    <property type="entry name" value="EFh"/>
    <property type="match status" value="1"/>
</dbReference>
<dbReference type="Proteomes" id="UP000649617">
    <property type="component" value="Unassembled WGS sequence"/>
</dbReference>
<dbReference type="SUPFAM" id="SSF47473">
    <property type="entry name" value="EF-hand"/>
    <property type="match status" value="1"/>
</dbReference>
<feature type="non-terminal residue" evidence="3">
    <location>
        <position position="1"/>
    </location>
</feature>
<evidence type="ECO:0000313" key="3">
    <source>
        <dbReference type="EMBL" id="CAE7441048.1"/>
    </source>
</evidence>
<dbReference type="Gene3D" id="1.10.238.10">
    <property type="entry name" value="EF-hand"/>
    <property type="match status" value="1"/>
</dbReference>
<feature type="non-terminal residue" evidence="3">
    <location>
        <position position="118"/>
    </location>
</feature>